<organism evidence="3 4">
    <name type="scientific">Funneliformis geosporum</name>
    <dbReference type="NCBI Taxonomy" id="1117311"/>
    <lineage>
        <taxon>Eukaryota</taxon>
        <taxon>Fungi</taxon>
        <taxon>Fungi incertae sedis</taxon>
        <taxon>Mucoromycota</taxon>
        <taxon>Glomeromycotina</taxon>
        <taxon>Glomeromycetes</taxon>
        <taxon>Glomerales</taxon>
        <taxon>Glomeraceae</taxon>
        <taxon>Funneliformis</taxon>
    </lineage>
</organism>
<dbReference type="EMBL" id="CAMKVN010017829">
    <property type="protein sequence ID" value="CAI2198095.1"/>
    <property type="molecule type" value="Genomic_DNA"/>
</dbReference>
<dbReference type="InterPro" id="IPR003172">
    <property type="entry name" value="ML_dom"/>
</dbReference>
<evidence type="ECO:0000259" key="2">
    <source>
        <dbReference type="Pfam" id="PF02221"/>
    </source>
</evidence>
<dbReference type="AlphaFoldDB" id="A0A9W4TAJ5"/>
<comment type="caution">
    <text evidence="3">The sequence shown here is derived from an EMBL/GenBank/DDBJ whole genome shotgun (WGS) entry which is preliminary data.</text>
</comment>
<keyword evidence="4" id="KW-1185">Reference proteome</keyword>
<sequence length="130" mass="14713">MLTSFVKSTPLDLRKRQDTSTDFKKCNGEYAIHLTSMDYSPNPIVTGQNITVHMVGETAEVIEKGAIMKIYHDHKGKFEHELDYCKLFVEPSGFVCPVEKGHLDFTATWLIGKHPSEPNKIVSPLYTRVS</sequence>
<name>A0A9W4TAJ5_9GLOM</name>
<dbReference type="SUPFAM" id="SSF81296">
    <property type="entry name" value="E set domains"/>
    <property type="match status" value="1"/>
</dbReference>
<evidence type="ECO:0000313" key="4">
    <source>
        <dbReference type="Proteomes" id="UP001153678"/>
    </source>
</evidence>
<protein>
    <recommendedName>
        <fullName evidence="1">Phosphatidylglycerol/phosphatidylinositol transfer protein</fullName>
    </recommendedName>
</protein>
<feature type="non-terminal residue" evidence="3">
    <location>
        <position position="130"/>
    </location>
</feature>
<accession>A0A9W4TAJ5</accession>
<proteinExistence type="predicted"/>
<evidence type="ECO:0000256" key="1">
    <source>
        <dbReference type="ARBA" id="ARBA00016056"/>
    </source>
</evidence>
<reference evidence="3" key="1">
    <citation type="submission" date="2022-08" db="EMBL/GenBank/DDBJ databases">
        <authorList>
            <person name="Kallberg Y."/>
            <person name="Tangrot J."/>
            <person name="Rosling A."/>
        </authorList>
    </citation>
    <scope>NUCLEOTIDE SEQUENCE</scope>
    <source>
        <strain evidence="3">Wild A</strain>
    </source>
</reference>
<dbReference type="OrthoDB" id="6409159at2759"/>
<dbReference type="InterPro" id="IPR014756">
    <property type="entry name" value="Ig_E-set"/>
</dbReference>
<gene>
    <name evidence="3" type="ORF">FWILDA_LOCUS18402</name>
</gene>
<dbReference type="Proteomes" id="UP001153678">
    <property type="component" value="Unassembled WGS sequence"/>
</dbReference>
<evidence type="ECO:0000313" key="3">
    <source>
        <dbReference type="EMBL" id="CAI2198095.1"/>
    </source>
</evidence>
<dbReference type="Pfam" id="PF02221">
    <property type="entry name" value="E1_DerP2_DerF2"/>
    <property type="match status" value="1"/>
</dbReference>
<feature type="domain" description="MD-2-related lipid-recognition" evidence="2">
    <location>
        <begin position="21"/>
        <end position="106"/>
    </location>
</feature>